<dbReference type="SUPFAM" id="SSF161098">
    <property type="entry name" value="MetI-like"/>
    <property type="match status" value="1"/>
</dbReference>
<evidence type="ECO:0000256" key="1">
    <source>
        <dbReference type="ARBA" id="ARBA00004651"/>
    </source>
</evidence>
<reference evidence="9" key="1">
    <citation type="journal article" date="2014" name="Front. Microbiol.">
        <title>High frequency of phylogenetically diverse reductive dehalogenase-homologous genes in deep subseafloor sedimentary metagenomes.</title>
        <authorList>
            <person name="Kawai M."/>
            <person name="Futagami T."/>
            <person name="Toyoda A."/>
            <person name="Takaki Y."/>
            <person name="Nishi S."/>
            <person name="Hori S."/>
            <person name="Arai W."/>
            <person name="Tsubouchi T."/>
            <person name="Morono Y."/>
            <person name="Uchiyama I."/>
            <person name="Ito T."/>
            <person name="Fujiyama A."/>
            <person name="Inagaki F."/>
            <person name="Takami H."/>
        </authorList>
    </citation>
    <scope>NUCLEOTIDE SEQUENCE</scope>
    <source>
        <strain evidence="9">Expedition CK06-06</strain>
    </source>
</reference>
<protein>
    <recommendedName>
        <fullName evidence="8">ABC transmembrane type-1 domain-containing protein</fullName>
    </recommendedName>
</protein>
<feature type="transmembrane region" description="Helical" evidence="7">
    <location>
        <begin position="177"/>
        <end position="199"/>
    </location>
</feature>
<dbReference type="CDD" id="cd06261">
    <property type="entry name" value="TM_PBP2"/>
    <property type="match status" value="1"/>
</dbReference>
<evidence type="ECO:0000256" key="7">
    <source>
        <dbReference type="SAM" id="Phobius"/>
    </source>
</evidence>
<evidence type="ECO:0000259" key="8">
    <source>
        <dbReference type="PROSITE" id="PS50928"/>
    </source>
</evidence>
<name>X1QLZ9_9ZZZZ</name>
<dbReference type="GO" id="GO:0055085">
    <property type="term" value="P:transmembrane transport"/>
    <property type="evidence" value="ECO:0007669"/>
    <property type="project" value="InterPro"/>
</dbReference>
<evidence type="ECO:0000256" key="5">
    <source>
        <dbReference type="ARBA" id="ARBA00022989"/>
    </source>
</evidence>
<keyword evidence="2" id="KW-0813">Transport</keyword>
<evidence type="ECO:0000256" key="3">
    <source>
        <dbReference type="ARBA" id="ARBA00022475"/>
    </source>
</evidence>
<proteinExistence type="predicted"/>
<feature type="transmembrane region" description="Helical" evidence="7">
    <location>
        <begin position="120"/>
        <end position="137"/>
    </location>
</feature>
<keyword evidence="5 7" id="KW-1133">Transmembrane helix</keyword>
<evidence type="ECO:0000256" key="4">
    <source>
        <dbReference type="ARBA" id="ARBA00022692"/>
    </source>
</evidence>
<accession>X1QLZ9</accession>
<dbReference type="Gene3D" id="1.10.3720.10">
    <property type="entry name" value="MetI-like"/>
    <property type="match status" value="1"/>
</dbReference>
<evidence type="ECO:0000256" key="2">
    <source>
        <dbReference type="ARBA" id="ARBA00022448"/>
    </source>
</evidence>
<organism evidence="9">
    <name type="scientific">marine sediment metagenome</name>
    <dbReference type="NCBI Taxonomy" id="412755"/>
    <lineage>
        <taxon>unclassified sequences</taxon>
        <taxon>metagenomes</taxon>
        <taxon>ecological metagenomes</taxon>
    </lineage>
</organism>
<comment type="subcellular location">
    <subcellularLocation>
        <location evidence="1">Cell membrane</location>
        <topology evidence="1">Multi-pass membrane protein</topology>
    </subcellularLocation>
</comment>
<feature type="transmembrane region" description="Helical" evidence="7">
    <location>
        <begin position="43"/>
        <end position="64"/>
    </location>
</feature>
<feature type="transmembrane region" description="Helical" evidence="7">
    <location>
        <begin position="221"/>
        <end position="249"/>
    </location>
</feature>
<sequence length="256" mass="28321">MGFAPQTDGGFSGIFQGDLGYSFWNRKPVVELLAIKWPVTFELGFLGLIISLLIALPIGVYSALRQDKWGDYTGRSFAILCISVPGFWLGTLVIVLPSIWWGHMPPIMLIRFTEDPIGNLGMFIMPAIVVGMALAGVTMRMTRTMMLEVLRQDYIRTAWAKGLRERVVILRHALKNALIPVVTVIGPQLILMLGGAVIIEQIFNLPGIGRLLFGAITGRDYTVVCGVVLVLGVAIVFVNLIVDLTYGFLDPRVRYR</sequence>
<feature type="transmembrane region" description="Helical" evidence="7">
    <location>
        <begin position="76"/>
        <end position="100"/>
    </location>
</feature>
<dbReference type="PANTHER" id="PTHR43163:SF6">
    <property type="entry name" value="DIPEPTIDE TRANSPORT SYSTEM PERMEASE PROTEIN DPPB-RELATED"/>
    <property type="match status" value="1"/>
</dbReference>
<evidence type="ECO:0000313" key="9">
    <source>
        <dbReference type="EMBL" id="GAI69278.1"/>
    </source>
</evidence>
<evidence type="ECO:0000256" key="6">
    <source>
        <dbReference type="ARBA" id="ARBA00023136"/>
    </source>
</evidence>
<dbReference type="InterPro" id="IPR035906">
    <property type="entry name" value="MetI-like_sf"/>
</dbReference>
<keyword evidence="6 7" id="KW-0472">Membrane</keyword>
<keyword evidence="3" id="KW-1003">Cell membrane</keyword>
<keyword evidence="4 7" id="KW-0812">Transmembrane</keyword>
<dbReference type="GO" id="GO:0005886">
    <property type="term" value="C:plasma membrane"/>
    <property type="evidence" value="ECO:0007669"/>
    <property type="project" value="UniProtKB-SubCell"/>
</dbReference>
<dbReference type="PANTHER" id="PTHR43163">
    <property type="entry name" value="DIPEPTIDE TRANSPORT SYSTEM PERMEASE PROTEIN DPPB-RELATED"/>
    <property type="match status" value="1"/>
</dbReference>
<comment type="caution">
    <text evidence="9">The sequence shown here is derived from an EMBL/GenBank/DDBJ whole genome shotgun (WGS) entry which is preliminary data.</text>
</comment>
<gene>
    <name evidence="9" type="ORF">S12H4_02942</name>
</gene>
<dbReference type="PROSITE" id="PS50928">
    <property type="entry name" value="ABC_TM1"/>
    <property type="match status" value="1"/>
</dbReference>
<dbReference type="AlphaFoldDB" id="X1QLZ9"/>
<dbReference type="InterPro" id="IPR000515">
    <property type="entry name" value="MetI-like"/>
</dbReference>
<dbReference type="Pfam" id="PF00528">
    <property type="entry name" value="BPD_transp_1"/>
    <property type="match status" value="1"/>
</dbReference>
<feature type="domain" description="ABC transmembrane type-1" evidence="8">
    <location>
        <begin position="37"/>
        <end position="246"/>
    </location>
</feature>
<dbReference type="EMBL" id="BARW01000776">
    <property type="protein sequence ID" value="GAI69278.1"/>
    <property type="molecule type" value="Genomic_DNA"/>
</dbReference>